<keyword evidence="1" id="KW-1133">Transmembrane helix</keyword>
<evidence type="ECO:0000256" key="1">
    <source>
        <dbReference type="SAM" id="Phobius"/>
    </source>
</evidence>
<evidence type="ECO:0008006" key="5">
    <source>
        <dbReference type="Google" id="ProtNLM"/>
    </source>
</evidence>
<accession>Q3A2Q3</accession>
<keyword evidence="1" id="KW-0472">Membrane</keyword>
<sequence length="289" mass="31089">MPRCRSFLCRLLAFCLACLWMIMPGGCASGPFGNDPALNLPAYDLHVRLQHQKIALLAYSGDQSRVLDLPVESRTGGALYGAGEGFVTVLGGFGGGSCEGAGCGVVVLFILGLAVVGGVVGAVTGAISAPSKQQFRHMDKTLFAALNNEMHKDLARKIEAESLADQRVDLRIVTATDPAHEHQAGYPAIRQLGYDSVLDLQITRIEFKGAAGKDPELILNLEVEARLVEFNGSAEPYQRTFTYASHPAPFSWWISGDGLKTQRALGNGITALARQIFQGIFIRFGPVRQ</sequence>
<dbReference type="Proteomes" id="UP000002534">
    <property type="component" value="Chromosome"/>
</dbReference>
<dbReference type="KEGG" id="pca:Pcar_2114"/>
<evidence type="ECO:0000313" key="3">
    <source>
        <dbReference type="EMBL" id="ABA89354.1"/>
    </source>
</evidence>
<dbReference type="AlphaFoldDB" id="Q3A2Q3"/>
<keyword evidence="4" id="KW-1185">Reference proteome</keyword>
<keyword evidence="2" id="KW-0732">Signal</keyword>
<organism evidence="3 4">
    <name type="scientific">Syntrophotalea carbinolica (strain DSM 2380 / NBRC 103641 / GraBd1)</name>
    <name type="common">Pelobacter carbinolicus</name>
    <dbReference type="NCBI Taxonomy" id="338963"/>
    <lineage>
        <taxon>Bacteria</taxon>
        <taxon>Pseudomonadati</taxon>
        <taxon>Thermodesulfobacteriota</taxon>
        <taxon>Desulfuromonadia</taxon>
        <taxon>Desulfuromonadales</taxon>
        <taxon>Syntrophotaleaceae</taxon>
        <taxon>Syntrophotalea</taxon>
    </lineage>
</organism>
<name>Q3A2Q3_SYNC1</name>
<protein>
    <recommendedName>
        <fullName evidence="5">Lipoprotein</fullName>
    </recommendedName>
</protein>
<reference evidence="4" key="1">
    <citation type="submission" date="2005-10" db="EMBL/GenBank/DDBJ databases">
        <title>Complete sequence of Pelobacter carbinolicus DSM 2380.</title>
        <authorList>
            <person name="Copeland A."/>
            <person name="Lucas S."/>
            <person name="Lapidus A."/>
            <person name="Barry K."/>
            <person name="Detter J.C."/>
            <person name="Glavina T."/>
            <person name="Hammon N."/>
            <person name="Israni S."/>
            <person name="Pitluck S."/>
            <person name="Chertkov O."/>
            <person name="Schmutz J."/>
            <person name="Larimer F."/>
            <person name="Land M."/>
            <person name="Kyrpides N."/>
            <person name="Ivanova N."/>
            <person name="Richardson P."/>
        </authorList>
    </citation>
    <scope>NUCLEOTIDE SEQUENCE [LARGE SCALE GENOMIC DNA]</scope>
    <source>
        <strain evidence="4">DSM 2380 / NBRC 103641 / GraBd1</strain>
    </source>
</reference>
<gene>
    <name evidence="3" type="ordered locus">Pcar_2114</name>
</gene>
<keyword evidence="1" id="KW-0812">Transmembrane</keyword>
<feature type="transmembrane region" description="Helical" evidence="1">
    <location>
        <begin position="105"/>
        <end position="129"/>
    </location>
</feature>
<feature type="chain" id="PRO_5004223611" description="Lipoprotein" evidence="2">
    <location>
        <begin position="29"/>
        <end position="289"/>
    </location>
</feature>
<evidence type="ECO:0000313" key="4">
    <source>
        <dbReference type="Proteomes" id="UP000002534"/>
    </source>
</evidence>
<proteinExistence type="predicted"/>
<evidence type="ECO:0000256" key="2">
    <source>
        <dbReference type="SAM" id="SignalP"/>
    </source>
</evidence>
<dbReference type="EMBL" id="CP000142">
    <property type="protein sequence ID" value="ABA89354.1"/>
    <property type="molecule type" value="Genomic_DNA"/>
</dbReference>
<reference evidence="3 4" key="2">
    <citation type="journal article" date="2012" name="BMC Genomics">
        <title>The genome of Pelobacter carbinolicus reveals surprising metabolic capabilities and physiological features.</title>
        <authorList>
            <person name="Aklujkar M."/>
            <person name="Haveman S.A."/>
            <person name="Didonato R.Jr."/>
            <person name="Chertkov O."/>
            <person name="Han C.S."/>
            <person name="Land M.L."/>
            <person name="Brown P."/>
            <person name="Lovley D.R."/>
        </authorList>
    </citation>
    <scope>NUCLEOTIDE SEQUENCE [LARGE SCALE GENOMIC DNA]</scope>
    <source>
        <strain evidence="4">DSM 2380 / NBRC 103641 / GraBd1</strain>
    </source>
</reference>
<dbReference type="HOGENOM" id="CLU_962609_0_0_7"/>
<feature type="signal peptide" evidence="2">
    <location>
        <begin position="1"/>
        <end position="28"/>
    </location>
</feature>